<dbReference type="Proteomes" id="UP001162030">
    <property type="component" value="Chromosome"/>
</dbReference>
<protein>
    <submittedName>
        <fullName evidence="1">Uncharacterized protein</fullName>
    </submittedName>
</protein>
<organism evidence="1 2">
    <name type="scientific">Methylocaldum szegediense</name>
    <dbReference type="NCBI Taxonomy" id="73780"/>
    <lineage>
        <taxon>Bacteria</taxon>
        <taxon>Pseudomonadati</taxon>
        <taxon>Pseudomonadota</taxon>
        <taxon>Gammaproteobacteria</taxon>
        <taxon>Methylococcales</taxon>
        <taxon>Methylococcaceae</taxon>
        <taxon>Methylocaldum</taxon>
    </lineage>
</organism>
<keyword evidence="2" id="KW-1185">Reference proteome</keyword>
<sequence length="94" mass="10665">MDRAQGVCAGLVGRRADRCDIAADLADERRKRIAGLKNAEFEIPIVCHVRPLPELSLRMEWLGVPETLDEATCFLALYACLRRSQRLANRQKWA</sequence>
<accession>A0ABM9I990</accession>
<evidence type="ECO:0000313" key="2">
    <source>
        <dbReference type="Proteomes" id="UP001162030"/>
    </source>
</evidence>
<dbReference type="EMBL" id="OX458333">
    <property type="protein sequence ID" value="CAI8971162.1"/>
    <property type="molecule type" value="Genomic_DNA"/>
</dbReference>
<evidence type="ECO:0000313" key="1">
    <source>
        <dbReference type="EMBL" id="CAI8971162.1"/>
    </source>
</evidence>
<name>A0ABM9I990_9GAMM</name>
<proteinExistence type="predicted"/>
<reference evidence="1 2" key="1">
    <citation type="submission" date="2023-03" db="EMBL/GenBank/DDBJ databases">
        <authorList>
            <person name="Pearce D."/>
        </authorList>
    </citation>
    <scope>NUCLEOTIDE SEQUENCE [LARGE SCALE GENOMIC DNA]</scope>
    <source>
        <strain evidence="1">Msz</strain>
    </source>
</reference>
<gene>
    <name evidence="1" type="ORF">MSZNOR_4888</name>
</gene>